<evidence type="ECO:0000313" key="5">
    <source>
        <dbReference type="EMBL" id="OAF61714.1"/>
    </source>
</evidence>
<evidence type="ECO:0000256" key="1">
    <source>
        <dbReference type="ARBA" id="ARBA00022793"/>
    </source>
</evidence>
<dbReference type="GO" id="GO:0005829">
    <property type="term" value="C:cytosol"/>
    <property type="evidence" value="ECO:0007669"/>
    <property type="project" value="TreeGrafter"/>
</dbReference>
<dbReference type="GO" id="GO:0016787">
    <property type="term" value="F:hydrolase activity"/>
    <property type="evidence" value="ECO:0007669"/>
    <property type="project" value="InterPro"/>
</dbReference>
<dbReference type="EMBL" id="KV441388">
    <property type="protein sequence ID" value="OAF61714.1"/>
    <property type="molecule type" value="Genomic_DNA"/>
</dbReference>
<evidence type="ECO:0000256" key="3">
    <source>
        <dbReference type="RuleBase" id="RU366045"/>
    </source>
</evidence>
<proteinExistence type="inferred from homology"/>
<dbReference type="GO" id="GO:0019748">
    <property type="term" value="P:secondary metabolic process"/>
    <property type="evidence" value="ECO:0007669"/>
    <property type="project" value="TreeGrafter"/>
</dbReference>
<dbReference type="Proteomes" id="UP000077154">
    <property type="component" value="Unassembled WGS sequence"/>
</dbReference>
<dbReference type="GeneID" id="36284660"/>
<dbReference type="PANTHER" id="PTHR21240:SF30">
    <property type="entry name" value="AMIDOHYDROLASE-RELATED DOMAIN-CONTAINING PROTEIN-RELATED"/>
    <property type="match status" value="1"/>
</dbReference>
<dbReference type="InterPro" id="IPR032466">
    <property type="entry name" value="Metal_Hydrolase"/>
</dbReference>
<comment type="similarity">
    <text evidence="3">Belongs to the metallo-dependent hydrolases superfamily.</text>
</comment>
<dbReference type="eggNOG" id="KOG4245">
    <property type="taxonomic scope" value="Eukaryota"/>
</dbReference>
<organism evidence="5">
    <name type="scientific">Pseudogymnoascus destructans</name>
    <dbReference type="NCBI Taxonomy" id="655981"/>
    <lineage>
        <taxon>Eukaryota</taxon>
        <taxon>Fungi</taxon>
        <taxon>Dikarya</taxon>
        <taxon>Ascomycota</taxon>
        <taxon>Pezizomycotina</taxon>
        <taxon>Leotiomycetes</taxon>
        <taxon>Thelebolales</taxon>
        <taxon>Thelebolaceae</taxon>
        <taxon>Pseudogymnoascus</taxon>
    </lineage>
</organism>
<protein>
    <recommendedName>
        <fullName evidence="4">Amidohydrolase-related domain-containing protein</fullName>
    </recommendedName>
</protein>
<dbReference type="OrthoDB" id="432010at2759"/>
<sequence>MSHSPGTRSPEVCSAANDELAAAISKNPTRMAGFATLPTNAPTKARSRTQCSSLRCFFWMGSSTTMNVALRTWGSCFRFSSRGLLRLQTIGKKRGFREVWNKNIWITTSGMFALAPLACLLKTTSIDRVLYSVDYPFSSNEKGLEFFKEIEKSGLIAGEDLEKFAFRNAQDLLRVKAQAL</sequence>
<keyword evidence="1 3" id="KW-0210">Decarboxylase</keyword>
<accession>A0A177AKM2</accession>
<reference evidence="5" key="1">
    <citation type="submission" date="2016-03" db="EMBL/GenBank/DDBJ databases">
        <title>Updated assembly of Pseudogymnoascus destructans, the fungus causing white-nose syndrome of bats.</title>
        <authorList>
            <person name="Palmer J.M."/>
            <person name="Drees K.P."/>
            <person name="Foster J.T."/>
            <person name="Lindner D.L."/>
        </authorList>
    </citation>
    <scope>NUCLEOTIDE SEQUENCE [LARGE SCALE GENOMIC DNA]</scope>
    <source>
        <strain evidence="5">20631-21</strain>
    </source>
</reference>
<dbReference type="SUPFAM" id="SSF51556">
    <property type="entry name" value="Metallo-dependent hydrolases"/>
    <property type="match status" value="1"/>
</dbReference>
<gene>
    <name evidence="5" type="ORF">VC83_01571</name>
</gene>
<dbReference type="InterPro" id="IPR032465">
    <property type="entry name" value="ACMSD"/>
</dbReference>
<name>A0A177AKM2_9PEZI</name>
<dbReference type="GO" id="GO:0016831">
    <property type="term" value="F:carboxy-lyase activity"/>
    <property type="evidence" value="ECO:0007669"/>
    <property type="project" value="UniProtKB-KW"/>
</dbReference>
<keyword evidence="2 3" id="KW-0456">Lyase</keyword>
<dbReference type="PANTHER" id="PTHR21240">
    <property type="entry name" value="2-AMINO-3-CARBOXYLMUCONATE-6-SEMIALDEHYDE DECARBOXYLASE"/>
    <property type="match status" value="1"/>
</dbReference>
<dbReference type="AlphaFoldDB" id="A0A177AKM2"/>
<dbReference type="VEuPathDB" id="FungiDB:GMDG_07297"/>
<dbReference type="RefSeq" id="XP_024326988.1">
    <property type="nucleotide sequence ID" value="XM_024465246.1"/>
</dbReference>
<dbReference type="InterPro" id="IPR006680">
    <property type="entry name" value="Amidohydro-rel"/>
</dbReference>
<dbReference type="Gene3D" id="3.20.20.140">
    <property type="entry name" value="Metal-dependent hydrolases"/>
    <property type="match status" value="2"/>
</dbReference>
<evidence type="ECO:0000259" key="4">
    <source>
        <dbReference type="Pfam" id="PF04909"/>
    </source>
</evidence>
<feature type="domain" description="Amidohydrolase-related" evidence="4">
    <location>
        <begin position="102"/>
        <end position="174"/>
    </location>
</feature>
<dbReference type="Pfam" id="PF04909">
    <property type="entry name" value="Amidohydro_2"/>
    <property type="match status" value="1"/>
</dbReference>
<evidence type="ECO:0000256" key="2">
    <source>
        <dbReference type="ARBA" id="ARBA00023239"/>
    </source>
</evidence>